<comment type="caution">
    <text evidence="1">The sequence shown here is derived from an EMBL/GenBank/DDBJ whole genome shotgun (WGS) entry which is preliminary data.</text>
</comment>
<dbReference type="Proteomes" id="UP000298355">
    <property type="component" value="Unassembled WGS sequence"/>
</dbReference>
<proteinExistence type="predicted"/>
<evidence type="ECO:0000313" key="1">
    <source>
        <dbReference type="EMBL" id="TFC95444.1"/>
    </source>
</evidence>
<dbReference type="SUPFAM" id="SSF53056">
    <property type="entry name" value="beta-carbonic anhydrase, cab"/>
    <property type="match status" value="1"/>
</dbReference>
<keyword evidence="2" id="KW-1185">Reference proteome</keyword>
<name>A0ABY2IVB4_9MICO</name>
<accession>A0ABY2IVB4</accession>
<organism evidence="1 2">
    <name type="scientific">Cryobacterium breve</name>
    <dbReference type="NCBI Taxonomy" id="1259258"/>
    <lineage>
        <taxon>Bacteria</taxon>
        <taxon>Bacillati</taxon>
        <taxon>Actinomycetota</taxon>
        <taxon>Actinomycetes</taxon>
        <taxon>Micrococcales</taxon>
        <taxon>Microbacteriaceae</taxon>
        <taxon>Cryobacterium</taxon>
    </lineage>
</organism>
<dbReference type="Gene3D" id="3.40.1050.10">
    <property type="entry name" value="Carbonic anhydrase"/>
    <property type="match status" value="1"/>
</dbReference>
<evidence type="ECO:0008006" key="3">
    <source>
        <dbReference type="Google" id="ProtNLM"/>
    </source>
</evidence>
<sequence>MTVLPTDPPDDAIRSLVNSYKLLGTTEWVVIHHTHCGMEFFTGEVIRGLPANGRETAALGDARFYGVGAGPGSAEAEYIDWQTITNEAASVLEDVASIKDASAGSARHPGFRPYL</sequence>
<evidence type="ECO:0000313" key="2">
    <source>
        <dbReference type="Proteomes" id="UP000298355"/>
    </source>
</evidence>
<reference evidence="1 2" key="1">
    <citation type="submission" date="2019-03" db="EMBL/GenBank/DDBJ databases">
        <title>Genomics of glacier-inhabiting Cryobacterium strains.</title>
        <authorList>
            <person name="Liu Q."/>
            <person name="Xin Y.-H."/>
        </authorList>
    </citation>
    <scope>NUCLEOTIDE SEQUENCE [LARGE SCALE GENOMIC DNA]</scope>
    <source>
        <strain evidence="1 2">TMT4-23</strain>
    </source>
</reference>
<protein>
    <recommendedName>
        <fullName evidence="3">Carbonic anhydrase</fullName>
    </recommendedName>
</protein>
<gene>
    <name evidence="1" type="ORF">E3O65_15570</name>
</gene>
<dbReference type="InterPro" id="IPR036874">
    <property type="entry name" value="Carbonic_anhydrase_sf"/>
</dbReference>
<dbReference type="RefSeq" id="WP_134364618.1">
    <property type="nucleotide sequence ID" value="NZ_SOGJ01000034.1"/>
</dbReference>
<dbReference type="EMBL" id="SOGJ01000034">
    <property type="protein sequence ID" value="TFC95444.1"/>
    <property type="molecule type" value="Genomic_DNA"/>
</dbReference>